<dbReference type="PANTHER" id="PTHR34280:SF15">
    <property type="entry name" value="TRANSCRIPTION FACTOR"/>
    <property type="match status" value="1"/>
</dbReference>
<organism evidence="1 2">
    <name type="scientific">Carya illinoinensis</name>
    <name type="common">Pecan</name>
    <dbReference type="NCBI Taxonomy" id="32201"/>
    <lineage>
        <taxon>Eukaryota</taxon>
        <taxon>Viridiplantae</taxon>
        <taxon>Streptophyta</taxon>
        <taxon>Embryophyta</taxon>
        <taxon>Tracheophyta</taxon>
        <taxon>Spermatophyta</taxon>
        <taxon>Magnoliopsida</taxon>
        <taxon>eudicotyledons</taxon>
        <taxon>Gunneridae</taxon>
        <taxon>Pentapetalae</taxon>
        <taxon>rosids</taxon>
        <taxon>fabids</taxon>
        <taxon>Fagales</taxon>
        <taxon>Juglandaceae</taxon>
        <taxon>Carya</taxon>
    </lineage>
</organism>
<comment type="caution">
    <text evidence="1">The sequence shown here is derived from an EMBL/GenBank/DDBJ whole genome shotgun (WGS) entry which is preliminary data.</text>
</comment>
<dbReference type="EMBL" id="CM031829">
    <property type="protein sequence ID" value="KAG6712548.1"/>
    <property type="molecule type" value="Genomic_DNA"/>
</dbReference>
<dbReference type="AlphaFoldDB" id="A0A922F3F1"/>
<gene>
    <name evidence="1" type="ORF">I3842_05G109300</name>
</gene>
<dbReference type="Proteomes" id="UP000811246">
    <property type="component" value="Chromosome 5"/>
</dbReference>
<dbReference type="InterPro" id="IPR038947">
    <property type="entry name" value="At3g27210-like"/>
</dbReference>
<name>A0A922F3F1_CARIL</name>
<reference evidence="1" key="1">
    <citation type="submission" date="2021-01" db="EMBL/GenBank/DDBJ databases">
        <authorList>
            <person name="Lovell J.T."/>
            <person name="Bentley N."/>
            <person name="Bhattarai G."/>
            <person name="Jenkins J.W."/>
            <person name="Sreedasyam A."/>
            <person name="Alarcon Y."/>
            <person name="Bock C."/>
            <person name="Boston L."/>
            <person name="Carlson J."/>
            <person name="Cervantes K."/>
            <person name="Clermont K."/>
            <person name="Krom N."/>
            <person name="Kubenka K."/>
            <person name="Mamidi S."/>
            <person name="Mattison C."/>
            <person name="Monteros M."/>
            <person name="Pisani C."/>
            <person name="Plott C."/>
            <person name="Rajasekar S."/>
            <person name="Rhein H.S."/>
            <person name="Rohla C."/>
            <person name="Song M."/>
            <person name="Hilaire R.S."/>
            <person name="Shu S."/>
            <person name="Wells L."/>
            <person name="Wang X."/>
            <person name="Webber J."/>
            <person name="Heerema R.J."/>
            <person name="Klein P."/>
            <person name="Conner P."/>
            <person name="Grauke L."/>
            <person name="Grimwood J."/>
            <person name="Schmutz J."/>
            <person name="Randall J.J."/>
        </authorList>
    </citation>
    <scope>NUCLEOTIDE SEQUENCE</scope>
    <source>
        <tissue evidence="1">Leaf</tissue>
    </source>
</reference>
<dbReference type="PANTHER" id="PTHR34280">
    <property type="entry name" value="OS01G0920100 PROTEIN"/>
    <property type="match status" value="1"/>
</dbReference>
<sequence>MLRGALQVTNGCLVRSESRICIPVMDKYSNHLDMGNSAPVSTTSDSALNLQWSTGSKPEIILTESLFKKDIVKGQNSIAEHALMPLASSGRSSDEEEVYFDPWLRLESDCEDFFSVSGDTTPSCDNTPIHQSRFQETPHVDKPLPIYMDSPPTSIFEPSPTVMKKQLIELFQESFRSDAVDHVTQNLQARSKANLSILHIPPNSSNKSLYDCVANSACSSETSPDTSYSPARKGRFAKSVRCCLPNFVPNLSSAGGRKRLSVSRSCKR</sequence>
<proteinExistence type="predicted"/>
<evidence type="ECO:0000313" key="2">
    <source>
        <dbReference type="Proteomes" id="UP000811246"/>
    </source>
</evidence>
<evidence type="ECO:0000313" key="1">
    <source>
        <dbReference type="EMBL" id="KAG6712548.1"/>
    </source>
</evidence>
<protein>
    <submittedName>
        <fullName evidence="1">Uncharacterized protein</fullName>
    </submittedName>
</protein>
<accession>A0A922F3F1</accession>